<name>B0P900_9FIRM</name>
<reference evidence="1" key="1">
    <citation type="submission" date="2007-11" db="EMBL/GenBank/DDBJ databases">
        <authorList>
            <person name="Fulton L."/>
            <person name="Clifton S."/>
            <person name="Fulton B."/>
            <person name="Xu J."/>
            <person name="Minx P."/>
            <person name="Pepin K.H."/>
            <person name="Johnson M."/>
            <person name="Thiruvilangam P."/>
            <person name="Bhonagiri V."/>
            <person name="Nash W.E."/>
            <person name="Mardis E.R."/>
            <person name="Wilson R.K."/>
        </authorList>
    </citation>
    <scope>NUCLEOTIDE SEQUENCE [LARGE SCALE GENOMIC DNA]</scope>
    <source>
        <strain evidence="1">DSM 17241</strain>
    </source>
</reference>
<comment type="caution">
    <text evidence="1">The sequence shown here is derived from an EMBL/GenBank/DDBJ whole genome shotgun (WGS) entry which is preliminary data.</text>
</comment>
<proteinExistence type="predicted"/>
<evidence type="ECO:0000313" key="2">
    <source>
        <dbReference type="Proteomes" id="UP000003803"/>
    </source>
</evidence>
<dbReference type="Proteomes" id="UP000003803">
    <property type="component" value="Unassembled WGS sequence"/>
</dbReference>
<evidence type="ECO:0000313" key="1">
    <source>
        <dbReference type="EMBL" id="EDS12026.1"/>
    </source>
</evidence>
<organism evidence="1 2">
    <name type="scientific">Anaerotruncus colihominis DSM 17241</name>
    <dbReference type="NCBI Taxonomy" id="445972"/>
    <lineage>
        <taxon>Bacteria</taxon>
        <taxon>Bacillati</taxon>
        <taxon>Bacillota</taxon>
        <taxon>Clostridia</taxon>
        <taxon>Eubacteriales</taxon>
        <taxon>Oscillospiraceae</taxon>
        <taxon>Anaerotruncus</taxon>
    </lineage>
</organism>
<dbReference type="EMBL" id="ABGD02000008">
    <property type="protein sequence ID" value="EDS12026.1"/>
    <property type="molecule type" value="Genomic_DNA"/>
</dbReference>
<gene>
    <name evidence="1" type="ORF">ANACOL_01246</name>
</gene>
<dbReference type="HOGENOM" id="CLU_3179449_0_0_9"/>
<protein>
    <submittedName>
        <fullName evidence="1">Uncharacterized protein</fullName>
    </submittedName>
</protein>
<keyword evidence="2" id="KW-1185">Reference proteome</keyword>
<sequence>MEIKARPDADTKGRRPAFSSQAAFCLYLRPPYRFYLKKHAHIDDVC</sequence>
<reference evidence="1" key="2">
    <citation type="submission" date="2013-09" db="EMBL/GenBank/DDBJ databases">
        <title>Draft genome sequence of Anaerotruncus colihominis(DSM 17241).</title>
        <authorList>
            <person name="Sudarsanam P."/>
            <person name="Ley R."/>
            <person name="Guruge J."/>
            <person name="Turnbaugh P.J."/>
            <person name="Mahowald M."/>
            <person name="Liep D."/>
            <person name="Gordon J."/>
        </authorList>
    </citation>
    <scope>NUCLEOTIDE SEQUENCE</scope>
    <source>
        <strain evidence="1">DSM 17241</strain>
    </source>
</reference>
<dbReference type="AlphaFoldDB" id="B0P900"/>
<accession>B0P900</accession>